<comment type="pathway">
    <text evidence="1 4">Protein modification; protein ubiquitination.</text>
</comment>
<keyword evidence="3 4" id="KW-0833">Ubl conjugation pathway</keyword>
<proteinExistence type="inferred from homology"/>
<evidence type="ECO:0000256" key="1">
    <source>
        <dbReference type="ARBA" id="ARBA00004906"/>
    </source>
</evidence>
<dbReference type="OrthoDB" id="2342932at2759"/>
<evidence type="ECO:0000259" key="5">
    <source>
        <dbReference type="Pfam" id="PF01466"/>
    </source>
</evidence>
<dbReference type="InterPro" id="IPR036296">
    <property type="entry name" value="SKP1-like_dim_sf"/>
</dbReference>
<dbReference type="InterPro" id="IPR016897">
    <property type="entry name" value="SKP1"/>
</dbReference>
<keyword evidence="8" id="KW-1185">Reference proteome</keyword>
<dbReference type="SUPFAM" id="SSF54695">
    <property type="entry name" value="POZ domain"/>
    <property type="match status" value="1"/>
</dbReference>
<gene>
    <name evidence="7" type="ORF">MUK42_29187</name>
</gene>
<evidence type="ECO:0000313" key="7">
    <source>
        <dbReference type="EMBL" id="URD95635.1"/>
    </source>
</evidence>
<dbReference type="Pfam" id="PF03931">
    <property type="entry name" value="Skp1_POZ"/>
    <property type="match status" value="1"/>
</dbReference>
<feature type="domain" description="SKP1 component dimerisation" evidence="5">
    <location>
        <begin position="108"/>
        <end position="154"/>
    </location>
</feature>
<sequence>MITLKSIDGQEFQVEKEACVISEMIKFVADDCDTDDVIPVTNISGKILAKVVEYMNKHLEFASKKRSSDAGKEIAEEEIKAWNNDFIKDVDTDTLYYLLIASDYLSIKGLLDLGVKKAADLIRGKSPEQIRATFNIKNDFTPEEEAEFRKENSWVFDEAI</sequence>
<dbReference type="Pfam" id="PF01466">
    <property type="entry name" value="Skp1"/>
    <property type="match status" value="1"/>
</dbReference>
<protein>
    <recommendedName>
        <fullName evidence="4">SKP1-like protein</fullName>
    </recommendedName>
</protein>
<organism evidence="7 8">
    <name type="scientific">Musa troglodytarum</name>
    <name type="common">fe'i banana</name>
    <dbReference type="NCBI Taxonomy" id="320322"/>
    <lineage>
        <taxon>Eukaryota</taxon>
        <taxon>Viridiplantae</taxon>
        <taxon>Streptophyta</taxon>
        <taxon>Embryophyta</taxon>
        <taxon>Tracheophyta</taxon>
        <taxon>Spermatophyta</taxon>
        <taxon>Magnoliopsida</taxon>
        <taxon>Liliopsida</taxon>
        <taxon>Zingiberales</taxon>
        <taxon>Musaceae</taxon>
        <taxon>Musa</taxon>
    </lineage>
</organism>
<accession>A0A9E7FFE9</accession>
<dbReference type="Gene3D" id="3.30.710.10">
    <property type="entry name" value="Potassium Channel Kv1.1, Chain A"/>
    <property type="match status" value="1"/>
</dbReference>
<dbReference type="InterPro" id="IPR016073">
    <property type="entry name" value="Skp1_comp_POZ"/>
</dbReference>
<name>A0A9E7FFE9_9LILI</name>
<dbReference type="FunFam" id="3.30.710.10:FF:000026">
    <property type="entry name" value="E3 ubiquitin ligase complex SCF subunit"/>
    <property type="match status" value="1"/>
</dbReference>
<evidence type="ECO:0000313" key="8">
    <source>
        <dbReference type="Proteomes" id="UP001055439"/>
    </source>
</evidence>
<feature type="domain" description="SKP1 component POZ" evidence="6">
    <location>
        <begin position="1"/>
        <end position="59"/>
    </location>
</feature>
<comment type="similarity">
    <text evidence="2 4">Belongs to the SKP1 family.</text>
</comment>
<dbReference type="PIRSF" id="PIRSF028729">
    <property type="entry name" value="E3_ubiquit_lig_SCF_Skp"/>
    <property type="match status" value="1"/>
</dbReference>
<dbReference type="SUPFAM" id="SSF81382">
    <property type="entry name" value="Skp1 dimerisation domain-like"/>
    <property type="match status" value="1"/>
</dbReference>
<evidence type="ECO:0000256" key="4">
    <source>
        <dbReference type="PIRNR" id="PIRNR028729"/>
    </source>
</evidence>
<dbReference type="Proteomes" id="UP001055439">
    <property type="component" value="Chromosome 4"/>
</dbReference>
<dbReference type="GO" id="GO:0009867">
    <property type="term" value="P:jasmonic acid mediated signaling pathway"/>
    <property type="evidence" value="ECO:0007669"/>
    <property type="project" value="UniProtKB-ARBA"/>
</dbReference>
<dbReference type="AlphaFoldDB" id="A0A9E7FFE9"/>
<dbReference type="PANTHER" id="PTHR11165">
    <property type="entry name" value="SKP1"/>
    <property type="match status" value="1"/>
</dbReference>
<dbReference type="InterPro" id="IPR001232">
    <property type="entry name" value="SKP1-like"/>
</dbReference>
<evidence type="ECO:0000256" key="2">
    <source>
        <dbReference type="ARBA" id="ARBA00009993"/>
    </source>
</evidence>
<dbReference type="EMBL" id="CP097506">
    <property type="protein sequence ID" value="URD95635.1"/>
    <property type="molecule type" value="Genomic_DNA"/>
</dbReference>
<dbReference type="SMART" id="SM00512">
    <property type="entry name" value="Skp1"/>
    <property type="match status" value="1"/>
</dbReference>
<dbReference type="GO" id="GO:0016567">
    <property type="term" value="P:protein ubiquitination"/>
    <property type="evidence" value="ECO:0007669"/>
    <property type="project" value="UniProtKB-UniRule"/>
</dbReference>
<dbReference type="InterPro" id="IPR011333">
    <property type="entry name" value="SKP1/BTB/POZ_sf"/>
</dbReference>
<evidence type="ECO:0000259" key="6">
    <source>
        <dbReference type="Pfam" id="PF03931"/>
    </source>
</evidence>
<comment type="subunit">
    <text evidence="4">Part of a SCF (SKP1-cullin-F-box) protein ligase complex.</text>
</comment>
<dbReference type="InterPro" id="IPR016072">
    <property type="entry name" value="Skp1_comp_dimer"/>
</dbReference>
<reference evidence="7" key="1">
    <citation type="submission" date="2022-05" db="EMBL/GenBank/DDBJ databases">
        <title>The Musa troglodytarum L. genome provides insights into the mechanism of non-climacteric behaviour and enrichment of carotenoids.</title>
        <authorList>
            <person name="Wang J."/>
        </authorList>
    </citation>
    <scope>NUCLEOTIDE SEQUENCE</scope>
    <source>
        <tissue evidence="7">Leaf</tissue>
    </source>
</reference>
<evidence type="ECO:0000256" key="3">
    <source>
        <dbReference type="ARBA" id="ARBA00022786"/>
    </source>
</evidence>
<dbReference type="GO" id="GO:0006511">
    <property type="term" value="P:ubiquitin-dependent protein catabolic process"/>
    <property type="evidence" value="ECO:0007669"/>
    <property type="project" value="InterPro"/>
</dbReference>
<comment type="function">
    <text evidence="4">Involved in ubiquitination and subsequent proteasomal degradation of target proteins. Together with CUL1, RBX1 and a F-box protein, it forms a SCF E3 ubiquitin ligase complex. The functional specificity of this complex depends on the type of F-box protein. In the SCF complex, it serves as an adapter that links the F-box protein to CUL1.</text>
</comment>